<dbReference type="AlphaFoldDB" id="A0A1Y2GPA6"/>
<dbReference type="OrthoDB" id="2278929at2759"/>
<keyword evidence="2" id="KW-0812">Transmembrane</keyword>
<proteinExistence type="predicted"/>
<evidence type="ECO:0000256" key="2">
    <source>
        <dbReference type="SAM" id="Phobius"/>
    </source>
</evidence>
<dbReference type="Proteomes" id="UP000193648">
    <property type="component" value="Unassembled WGS sequence"/>
</dbReference>
<feature type="compositionally biased region" description="Acidic residues" evidence="1">
    <location>
        <begin position="384"/>
        <end position="394"/>
    </location>
</feature>
<feature type="region of interest" description="Disordered" evidence="1">
    <location>
        <begin position="339"/>
        <end position="448"/>
    </location>
</feature>
<reference evidence="3 4" key="1">
    <citation type="submission" date="2016-07" db="EMBL/GenBank/DDBJ databases">
        <title>Pervasive Adenine N6-methylation of Active Genes in Fungi.</title>
        <authorList>
            <consortium name="DOE Joint Genome Institute"/>
            <person name="Mondo S.J."/>
            <person name="Dannebaum R.O."/>
            <person name="Kuo R.C."/>
            <person name="Labutti K."/>
            <person name="Haridas S."/>
            <person name="Kuo A."/>
            <person name="Salamov A."/>
            <person name="Ahrendt S.R."/>
            <person name="Lipzen A."/>
            <person name="Sullivan W."/>
            <person name="Andreopoulos W.B."/>
            <person name="Clum A."/>
            <person name="Lindquist E."/>
            <person name="Daum C."/>
            <person name="Ramamoorthy G.K."/>
            <person name="Gryganskyi A."/>
            <person name="Culley D."/>
            <person name="Magnuson J.K."/>
            <person name="James T.Y."/>
            <person name="O'Malley M.A."/>
            <person name="Stajich J.E."/>
            <person name="Spatafora J.W."/>
            <person name="Visel A."/>
            <person name="Grigoriev I.V."/>
        </authorList>
    </citation>
    <scope>NUCLEOTIDE SEQUENCE [LARGE SCALE GENOMIC DNA]</scope>
    <source>
        <strain evidence="3 4">NRRL 3116</strain>
    </source>
</reference>
<feature type="compositionally biased region" description="Basic and acidic residues" evidence="1">
    <location>
        <begin position="339"/>
        <end position="352"/>
    </location>
</feature>
<feature type="compositionally biased region" description="Basic and acidic residues" evidence="1">
    <location>
        <begin position="395"/>
        <end position="410"/>
    </location>
</feature>
<keyword evidence="2" id="KW-1133">Transmembrane helix</keyword>
<evidence type="ECO:0000313" key="4">
    <source>
        <dbReference type="Proteomes" id="UP000193648"/>
    </source>
</evidence>
<feature type="transmembrane region" description="Helical" evidence="2">
    <location>
        <begin position="194"/>
        <end position="217"/>
    </location>
</feature>
<dbReference type="RefSeq" id="XP_021880463.1">
    <property type="nucleotide sequence ID" value="XM_022028874.1"/>
</dbReference>
<evidence type="ECO:0000313" key="3">
    <source>
        <dbReference type="EMBL" id="ORZ13382.1"/>
    </source>
</evidence>
<dbReference type="GeneID" id="33570717"/>
<evidence type="ECO:0000256" key="1">
    <source>
        <dbReference type="SAM" id="MobiDB-lite"/>
    </source>
</evidence>
<dbReference type="InParanoid" id="A0A1Y2GPA6"/>
<protein>
    <submittedName>
        <fullName evidence="3">Uncharacterized protein</fullName>
    </submittedName>
</protein>
<sequence length="448" mass="48771">MLEYIRIACTSVPICAPAPGESWTQDSLESIIWNPLMTAPFNQYERVDIYIVDDANATRTLLVHKAVDLNLGMTAVRLEAPFFPEDAPVNRSCHILMIRARYPPDGNYETLNSSTFFMIRTKQTVNGTTVPIQATATSTGSLPTTQLTGTLTYVTTQPTNIVATENIPGSGAVLPTLPILPADSTKESNGLSPLVIGLISAGVLVLLIAIVAIGLLLRTRKRFKGDPSYFKNLYDQPSSPTDDASKKYIFKDEGDKSMTSSGSFVNPTIGIALATGRNSANTVRSADPVIKVAPGILGHNNQESSPTTYLPLVERKSPILHLEPFQEIPATVTITTGEQRADAVSDSAEKAPSRAAKGSTLSAGDAQLIAETFRKSMRRPRWEDPEEELEEVEQDEARRAANELLRKELSEQGLDVQRGVQRRVTIQNRPHRSSVPPPISESVSIPEP</sequence>
<dbReference type="STRING" id="64571.A0A1Y2GPA6"/>
<dbReference type="EMBL" id="MCFF01000023">
    <property type="protein sequence ID" value="ORZ13382.1"/>
    <property type="molecule type" value="Genomic_DNA"/>
</dbReference>
<comment type="caution">
    <text evidence="3">The sequence shown here is derived from an EMBL/GenBank/DDBJ whole genome shotgun (WGS) entry which is preliminary data.</text>
</comment>
<gene>
    <name evidence="3" type="ORF">BCR41DRAFT_397198</name>
</gene>
<organism evidence="3 4">
    <name type="scientific">Lobosporangium transversale</name>
    <dbReference type="NCBI Taxonomy" id="64571"/>
    <lineage>
        <taxon>Eukaryota</taxon>
        <taxon>Fungi</taxon>
        <taxon>Fungi incertae sedis</taxon>
        <taxon>Mucoromycota</taxon>
        <taxon>Mortierellomycotina</taxon>
        <taxon>Mortierellomycetes</taxon>
        <taxon>Mortierellales</taxon>
        <taxon>Mortierellaceae</taxon>
        <taxon>Lobosporangium</taxon>
    </lineage>
</organism>
<keyword evidence="4" id="KW-1185">Reference proteome</keyword>
<accession>A0A1Y2GPA6</accession>
<name>A0A1Y2GPA6_9FUNG</name>
<keyword evidence="2" id="KW-0472">Membrane</keyword>